<accession>A0A8H7M2S1</accession>
<dbReference type="SUPFAM" id="SSF54001">
    <property type="entry name" value="Cysteine proteinases"/>
    <property type="match status" value="1"/>
</dbReference>
<dbReference type="Gene3D" id="3.90.70.10">
    <property type="entry name" value="Cysteine proteinases"/>
    <property type="match status" value="1"/>
</dbReference>
<protein>
    <submittedName>
        <fullName evidence="2">Uncharacterized protein</fullName>
    </submittedName>
</protein>
<dbReference type="EMBL" id="JACYCF010000016">
    <property type="protein sequence ID" value="KAF8752015.1"/>
    <property type="molecule type" value="Genomic_DNA"/>
</dbReference>
<organism evidence="2 3">
    <name type="scientific">Rhizoctonia solani</name>
    <dbReference type="NCBI Taxonomy" id="456999"/>
    <lineage>
        <taxon>Eukaryota</taxon>
        <taxon>Fungi</taxon>
        <taxon>Dikarya</taxon>
        <taxon>Basidiomycota</taxon>
        <taxon>Agaricomycotina</taxon>
        <taxon>Agaricomycetes</taxon>
        <taxon>Cantharellales</taxon>
        <taxon>Ceratobasidiaceae</taxon>
        <taxon>Rhizoctonia</taxon>
    </lineage>
</organism>
<comment type="caution">
    <text evidence="2">The sequence shown here is derived from an EMBL/GenBank/DDBJ whole genome shotgun (WGS) entry which is preliminary data.</text>
</comment>
<proteinExistence type="predicted"/>
<dbReference type="InterPro" id="IPR038765">
    <property type="entry name" value="Papain-like_cys_pep_sf"/>
</dbReference>
<dbReference type="Proteomes" id="UP000614334">
    <property type="component" value="Unassembled WGS sequence"/>
</dbReference>
<reference evidence="2" key="1">
    <citation type="submission" date="2020-09" db="EMBL/GenBank/DDBJ databases">
        <title>Comparative genome analyses of four rice-infecting Rhizoctonia solani isolates reveal extensive enrichment of homogalacturonan modification genes.</title>
        <authorList>
            <person name="Lee D.-Y."/>
            <person name="Jeon J."/>
            <person name="Kim K.-T."/>
            <person name="Cheong K."/>
            <person name="Song H."/>
            <person name="Choi G."/>
            <person name="Ko J."/>
            <person name="Opiyo S.O."/>
            <person name="Zuo S."/>
            <person name="Madhav S."/>
            <person name="Lee Y.-H."/>
            <person name="Wang G.-L."/>
        </authorList>
    </citation>
    <scope>NUCLEOTIDE SEQUENCE</scope>
    <source>
        <strain evidence="2">AG1-IA B2</strain>
    </source>
</reference>
<evidence type="ECO:0000313" key="2">
    <source>
        <dbReference type="EMBL" id="KAF8752015.1"/>
    </source>
</evidence>
<feature type="non-terminal residue" evidence="2">
    <location>
        <position position="788"/>
    </location>
</feature>
<gene>
    <name evidence="2" type="ORF">RHS01_07943</name>
</gene>
<name>A0A8H7M2S1_9AGAM</name>
<sequence>MPLCVINKYNGNAEIVAGHLLDGNFDTPAVGVSEPEERGRTMNKSAPALPPRRKHSSPVDNSMALVPTTGEQPPRYDQMEDDDMKKALALSMEDQGPPPLEPIPEEYGPYNQQDVKKYDNRARTDHALRQALEASLNDGKSNLAADLYVDRPTEERGRESDGRPVAFRSSDQNSIFAPPIFQALMALAPLRARLKEQHAQFTPNGDQVAKENLEHAWHDSQLTRDMMCHAECTQQAYIDIKPWTGEWSDSVSAHSPATAATELLGRLTKNLNLALASPITPLFLPTIDSVSNEAKVPKSPLPPHVELTKPQDQQYYVIPLAMGAGSPNNNNLADILEYHIAADGLGFVRDTLPEILSFKVDRSPNQSGGTGKFGFPARLWFDRWVMDKRDFVLRTIKSREKDIEEQVKTMESESVKLRKCEGRDTLADLRACIRHFEHTATDGGDPKRKVRNDNTLKKLKSILKDIEDKLAAVVIHDGLLGRAHIFSYIRYNDKWWKIVDDDVTEKPFSAIAPGYTWDLGLFLCSTRSRTEGKESPWPRKDRIKSQKLDEEFRATLPPTVRFKFEKSAQIISPTDSDEDEYMDAEESIIVEADPAVDKVEELGENKADKLGDETDKRRDDGMQDLDFYHEAAALKGTHIATPKEARKRIKLVVIQRREQRRKSLIAAGRIFEHAPVRLRLNLHRAKYGDPEVVSGSREVPITLRRKVKPAPNTIIVHRKVAQPQPTVVVQQVKQKSTPSPKENVIMIQPAPPVAPPEPRRIELIDQPVAQEISPEVIVIPPTQRLLLK</sequence>
<evidence type="ECO:0000313" key="3">
    <source>
        <dbReference type="Proteomes" id="UP000614334"/>
    </source>
</evidence>
<dbReference type="Gene3D" id="6.10.140.100">
    <property type="match status" value="1"/>
</dbReference>
<feature type="region of interest" description="Disordered" evidence="1">
    <location>
        <begin position="28"/>
        <end position="78"/>
    </location>
</feature>
<evidence type="ECO:0000256" key="1">
    <source>
        <dbReference type="SAM" id="MobiDB-lite"/>
    </source>
</evidence>
<dbReference type="AlphaFoldDB" id="A0A8H7M2S1"/>